<comment type="caution">
    <text evidence="1">The sequence shown here is derived from an EMBL/GenBank/DDBJ whole genome shotgun (WGS) entry which is preliminary data.</text>
</comment>
<organism evidence="1">
    <name type="scientific">marine sediment metagenome</name>
    <dbReference type="NCBI Taxonomy" id="412755"/>
    <lineage>
        <taxon>unclassified sequences</taxon>
        <taxon>metagenomes</taxon>
        <taxon>ecological metagenomes</taxon>
    </lineage>
</organism>
<accession>A0A0F9EKH9</accession>
<dbReference type="EMBL" id="LAZR01027103">
    <property type="protein sequence ID" value="KKL66756.1"/>
    <property type="molecule type" value="Genomic_DNA"/>
</dbReference>
<sequence>MDIHVLLVEPDKSFADFVRQALQGFGGTHFHVEPIPDIETARQMAVKEMIRVLKPSGYLLFDVPYTEEESHIKNYTKIYDHQGIKEMCQGLKLIKEEIYIHNADRISYVGCWQKL</sequence>
<evidence type="ECO:0008006" key="2">
    <source>
        <dbReference type="Google" id="ProtNLM"/>
    </source>
</evidence>
<gene>
    <name evidence="1" type="ORF">LCGC14_2141780</name>
</gene>
<name>A0A0F9EKH9_9ZZZZ</name>
<protein>
    <recommendedName>
        <fullName evidence="2">Methyltransferase type 11 domain-containing protein</fullName>
    </recommendedName>
</protein>
<dbReference type="SUPFAM" id="SSF53335">
    <property type="entry name" value="S-adenosyl-L-methionine-dependent methyltransferases"/>
    <property type="match status" value="1"/>
</dbReference>
<reference evidence="1" key="1">
    <citation type="journal article" date="2015" name="Nature">
        <title>Complex archaea that bridge the gap between prokaryotes and eukaryotes.</title>
        <authorList>
            <person name="Spang A."/>
            <person name="Saw J.H."/>
            <person name="Jorgensen S.L."/>
            <person name="Zaremba-Niedzwiedzka K."/>
            <person name="Martijn J."/>
            <person name="Lind A.E."/>
            <person name="van Eijk R."/>
            <person name="Schleper C."/>
            <person name="Guy L."/>
            <person name="Ettema T.J."/>
        </authorList>
    </citation>
    <scope>NUCLEOTIDE SEQUENCE</scope>
</reference>
<dbReference type="Gene3D" id="3.40.50.150">
    <property type="entry name" value="Vaccinia Virus protein VP39"/>
    <property type="match status" value="1"/>
</dbReference>
<evidence type="ECO:0000313" key="1">
    <source>
        <dbReference type="EMBL" id="KKL66756.1"/>
    </source>
</evidence>
<dbReference type="AlphaFoldDB" id="A0A0F9EKH9"/>
<dbReference type="InterPro" id="IPR029063">
    <property type="entry name" value="SAM-dependent_MTases_sf"/>
</dbReference>
<proteinExistence type="predicted"/>